<proteinExistence type="predicted"/>
<gene>
    <name evidence="1" type="ORF">Dbus_chr2Rg550</name>
</gene>
<organism evidence="1 2">
    <name type="scientific">Drosophila busckii</name>
    <name type="common">Fruit fly</name>
    <dbReference type="NCBI Taxonomy" id="30019"/>
    <lineage>
        <taxon>Eukaryota</taxon>
        <taxon>Metazoa</taxon>
        <taxon>Ecdysozoa</taxon>
        <taxon>Arthropoda</taxon>
        <taxon>Hexapoda</taxon>
        <taxon>Insecta</taxon>
        <taxon>Pterygota</taxon>
        <taxon>Neoptera</taxon>
        <taxon>Endopterygota</taxon>
        <taxon>Diptera</taxon>
        <taxon>Brachycera</taxon>
        <taxon>Muscomorpha</taxon>
        <taxon>Ephydroidea</taxon>
        <taxon>Drosophilidae</taxon>
        <taxon>Drosophila</taxon>
    </lineage>
</organism>
<dbReference type="AlphaFoldDB" id="A0A0M4E8E0"/>
<dbReference type="EMBL" id="CP012524">
    <property type="protein sequence ID" value="ALC40971.1"/>
    <property type="molecule type" value="Genomic_DNA"/>
</dbReference>
<evidence type="ECO:0000313" key="2">
    <source>
        <dbReference type="Proteomes" id="UP000494163"/>
    </source>
</evidence>
<reference evidence="1 2" key="1">
    <citation type="submission" date="2015-08" db="EMBL/GenBank/DDBJ databases">
        <title>Ancestral chromatin configuration constrains chromatin evolution on differentiating sex chromosomes in Drosophila.</title>
        <authorList>
            <person name="Zhou Q."/>
            <person name="Bachtrog D."/>
        </authorList>
    </citation>
    <scope>NUCLEOTIDE SEQUENCE [LARGE SCALE GENOMIC DNA]</scope>
    <source>
        <tissue evidence="1">Whole larvae</tissue>
    </source>
</reference>
<keyword evidence="2" id="KW-1185">Reference proteome</keyword>
<dbReference type="Proteomes" id="UP000494163">
    <property type="component" value="Chromosome 2R"/>
</dbReference>
<dbReference type="OrthoDB" id="7845637at2759"/>
<dbReference type="OMA" id="WREETVQ"/>
<sequence>MAGQNGYVARYTYFKNAAGKPTEMALPIPLSVTALKYLLSIRHPVGTSVRRESVQETEPGNPKLSGVFQQTFDIEGGKLLVIYMAGQNGYFANYRYTATGKPMDIPFAILGLSPNLLKSAAG</sequence>
<accession>A0A0M4E8E0</accession>
<evidence type="ECO:0000313" key="1">
    <source>
        <dbReference type="EMBL" id="ALC40971.1"/>
    </source>
</evidence>
<protein>
    <submittedName>
        <fullName evidence="1">CG43131</fullName>
    </submittedName>
</protein>
<name>A0A0M4E8E0_DROBS</name>